<keyword evidence="3" id="KW-1185">Reference proteome</keyword>
<dbReference type="OrthoDB" id="2729229at2"/>
<dbReference type="InterPro" id="IPR004843">
    <property type="entry name" value="Calcineurin-like_PHP"/>
</dbReference>
<dbReference type="Proteomes" id="UP000319004">
    <property type="component" value="Chromosome"/>
</dbReference>
<evidence type="ECO:0000313" key="2">
    <source>
        <dbReference type="EMBL" id="QDV40655.1"/>
    </source>
</evidence>
<dbReference type="EMBL" id="CP037423">
    <property type="protein sequence ID" value="QDV40655.1"/>
    <property type="molecule type" value="Genomic_DNA"/>
</dbReference>
<dbReference type="InterPro" id="IPR029052">
    <property type="entry name" value="Metallo-depent_PP-like"/>
</dbReference>
<sequence length="282" mass="30663">MRITSIQPELIREISFLNAGRGPGGFYRDTLPVHRGFVDTLPDGMSAIIATADLQGRETFESAGGKSLRLLGEVLPAILANEIIPNLGVGNGRIGVLLAGDFYTVPALDKRGGSGDVTPVWRVFADEFDWIVGVAGNHDLFGDAATRPRFTDPVHFLDNDTVTIDELPIAGLSGIPGNPRRPWRRTEDDFIEALEQLLCDAPAIVVMHEGPDLPELGFRGSPKIRHVLERSESTLVVRGHAHWNQPFAELSNGPQVLNVDARVVILTKDQSSRSLDGGIHET</sequence>
<dbReference type="GO" id="GO:0016787">
    <property type="term" value="F:hydrolase activity"/>
    <property type="evidence" value="ECO:0007669"/>
    <property type="project" value="InterPro"/>
</dbReference>
<reference evidence="2 3" key="1">
    <citation type="submission" date="2019-03" db="EMBL/GenBank/DDBJ databases">
        <title>Deep-cultivation of Planctomycetes and their phenomic and genomic characterization uncovers novel biology.</title>
        <authorList>
            <person name="Wiegand S."/>
            <person name="Jogler M."/>
            <person name="Boedeker C."/>
            <person name="Pinto D."/>
            <person name="Vollmers J."/>
            <person name="Rivas-Marin E."/>
            <person name="Kohn T."/>
            <person name="Peeters S.H."/>
            <person name="Heuer A."/>
            <person name="Rast P."/>
            <person name="Oberbeckmann S."/>
            <person name="Bunk B."/>
            <person name="Jeske O."/>
            <person name="Meyerdierks A."/>
            <person name="Storesund J.E."/>
            <person name="Kallscheuer N."/>
            <person name="Luecker S."/>
            <person name="Lage O.M."/>
            <person name="Pohl T."/>
            <person name="Merkel B.J."/>
            <person name="Hornburger P."/>
            <person name="Mueller R.-W."/>
            <person name="Bruemmer F."/>
            <person name="Labrenz M."/>
            <person name="Spormann A.M."/>
            <person name="Op den Camp H."/>
            <person name="Overmann J."/>
            <person name="Amann R."/>
            <person name="Jetten M.S.M."/>
            <person name="Mascher T."/>
            <person name="Medema M.H."/>
            <person name="Devos D.P."/>
            <person name="Kaster A.-K."/>
            <person name="Ovreas L."/>
            <person name="Rohde M."/>
            <person name="Galperin M.Y."/>
            <person name="Jogler C."/>
        </authorList>
    </citation>
    <scope>NUCLEOTIDE SEQUENCE [LARGE SCALE GENOMIC DNA]</scope>
    <source>
        <strain evidence="2 3">Enr13</strain>
    </source>
</reference>
<dbReference type="Gene3D" id="3.60.21.10">
    <property type="match status" value="1"/>
</dbReference>
<gene>
    <name evidence="2" type="ORF">Enr13x_04890</name>
</gene>
<evidence type="ECO:0000259" key="1">
    <source>
        <dbReference type="Pfam" id="PF00149"/>
    </source>
</evidence>
<feature type="domain" description="Calcineurin-like phosphoesterase" evidence="1">
    <location>
        <begin position="92"/>
        <end position="243"/>
    </location>
</feature>
<name>A0A518HIG6_9BACT</name>
<dbReference type="AlphaFoldDB" id="A0A518HIG6"/>
<dbReference type="SUPFAM" id="SSF56300">
    <property type="entry name" value="Metallo-dependent phosphatases"/>
    <property type="match status" value="1"/>
</dbReference>
<protein>
    <recommendedName>
        <fullName evidence="1">Calcineurin-like phosphoesterase domain-containing protein</fullName>
    </recommendedName>
</protein>
<evidence type="ECO:0000313" key="3">
    <source>
        <dbReference type="Proteomes" id="UP000319004"/>
    </source>
</evidence>
<dbReference type="Pfam" id="PF00149">
    <property type="entry name" value="Metallophos"/>
    <property type="match status" value="1"/>
</dbReference>
<proteinExistence type="predicted"/>
<accession>A0A518HIG6</accession>
<dbReference type="KEGG" id="snep:Enr13x_04890"/>
<organism evidence="2 3">
    <name type="scientific">Stieleria neptunia</name>
    <dbReference type="NCBI Taxonomy" id="2527979"/>
    <lineage>
        <taxon>Bacteria</taxon>
        <taxon>Pseudomonadati</taxon>
        <taxon>Planctomycetota</taxon>
        <taxon>Planctomycetia</taxon>
        <taxon>Pirellulales</taxon>
        <taxon>Pirellulaceae</taxon>
        <taxon>Stieleria</taxon>
    </lineage>
</organism>